<feature type="transmembrane region" description="Helical" evidence="1">
    <location>
        <begin position="101"/>
        <end position="119"/>
    </location>
</feature>
<feature type="transmembrane region" description="Helical" evidence="1">
    <location>
        <begin position="182"/>
        <end position="209"/>
    </location>
</feature>
<evidence type="ECO:0000313" key="2">
    <source>
        <dbReference type="EMBL" id="GAA4244875.1"/>
    </source>
</evidence>
<evidence type="ECO:0008006" key="4">
    <source>
        <dbReference type="Google" id="ProtNLM"/>
    </source>
</evidence>
<feature type="transmembrane region" description="Helical" evidence="1">
    <location>
        <begin position="216"/>
        <end position="235"/>
    </location>
</feature>
<gene>
    <name evidence="2" type="ORF">GCM10022255_009630</name>
</gene>
<organism evidence="2 3">
    <name type="scientific">Dactylosporangium darangshiense</name>
    <dbReference type="NCBI Taxonomy" id="579108"/>
    <lineage>
        <taxon>Bacteria</taxon>
        <taxon>Bacillati</taxon>
        <taxon>Actinomycetota</taxon>
        <taxon>Actinomycetes</taxon>
        <taxon>Micromonosporales</taxon>
        <taxon>Micromonosporaceae</taxon>
        <taxon>Dactylosporangium</taxon>
    </lineage>
</organism>
<dbReference type="EMBL" id="BAABAT010000002">
    <property type="protein sequence ID" value="GAA4244875.1"/>
    <property type="molecule type" value="Genomic_DNA"/>
</dbReference>
<protein>
    <recommendedName>
        <fullName evidence="4">Transmembrane transport protein</fullName>
    </recommendedName>
</protein>
<dbReference type="RefSeq" id="WP_345121624.1">
    <property type="nucleotide sequence ID" value="NZ_BAABAT010000002.1"/>
</dbReference>
<feature type="transmembrane region" description="Helical" evidence="1">
    <location>
        <begin position="40"/>
        <end position="59"/>
    </location>
</feature>
<reference evidence="3" key="1">
    <citation type="journal article" date="2019" name="Int. J. Syst. Evol. Microbiol.">
        <title>The Global Catalogue of Microorganisms (GCM) 10K type strain sequencing project: providing services to taxonomists for standard genome sequencing and annotation.</title>
        <authorList>
            <consortium name="The Broad Institute Genomics Platform"/>
            <consortium name="The Broad Institute Genome Sequencing Center for Infectious Disease"/>
            <person name="Wu L."/>
            <person name="Ma J."/>
        </authorList>
    </citation>
    <scope>NUCLEOTIDE SEQUENCE [LARGE SCALE GENOMIC DNA]</scope>
    <source>
        <strain evidence="3">JCM 17441</strain>
    </source>
</reference>
<feature type="transmembrane region" description="Helical" evidence="1">
    <location>
        <begin position="140"/>
        <end position="162"/>
    </location>
</feature>
<keyword evidence="1" id="KW-0812">Transmembrane</keyword>
<proteinExistence type="predicted"/>
<sequence>MTPITRPRLAVHHEDGTESTAMRGGGFSGLIWLTWRQHRWTLIGTLVLAAVLVGSMTYLSREVTDLWHQCHNMRCPEGSPQSQKLGGASGLVLTIESLLTLVQYMPMLIGVFVGVPVLSREHEQRTLLLAWSQDISPARWLWTKLSLLGLFVAAVTAAVAGASDHLEHVMSNVSRNGSMFEYHTFLNTGMLPLAISICWFVVGVALGAAIKRTLPAVFGVAAGFVGLMLLVQFRYPTLMKPLSAWRQVGAQDGLLDKNGLVVKGGIITYGGDQLSGAYDASRRQLTGAELERLCPPDNGAGTTFSCYVDNHLQQYLVYQPGSRIPDFHLIVGAGYLGLTAVALAAVWLIVRRTNLSAG</sequence>
<evidence type="ECO:0000313" key="3">
    <source>
        <dbReference type="Proteomes" id="UP001500620"/>
    </source>
</evidence>
<dbReference type="Proteomes" id="UP001500620">
    <property type="component" value="Unassembled WGS sequence"/>
</dbReference>
<comment type="caution">
    <text evidence="2">The sequence shown here is derived from an EMBL/GenBank/DDBJ whole genome shotgun (WGS) entry which is preliminary data.</text>
</comment>
<evidence type="ECO:0000256" key="1">
    <source>
        <dbReference type="SAM" id="Phobius"/>
    </source>
</evidence>
<name>A0ABP8CZ97_9ACTN</name>
<keyword evidence="1" id="KW-1133">Transmembrane helix</keyword>
<keyword evidence="1" id="KW-0472">Membrane</keyword>
<accession>A0ABP8CZ97</accession>
<keyword evidence="3" id="KW-1185">Reference proteome</keyword>
<feature type="transmembrane region" description="Helical" evidence="1">
    <location>
        <begin position="327"/>
        <end position="350"/>
    </location>
</feature>